<reference evidence="1" key="1">
    <citation type="submission" date="2021-07" db="EMBL/GenBank/DDBJ databases">
        <authorList>
            <person name="Durling M."/>
        </authorList>
    </citation>
    <scope>NUCLEOTIDE SEQUENCE</scope>
</reference>
<dbReference type="Proteomes" id="UP000701801">
    <property type="component" value="Unassembled WGS sequence"/>
</dbReference>
<evidence type="ECO:0000313" key="1">
    <source>
        <dbReference type="EMBL" id="CAG8980746.1"/>
    </source>
</evidence>
<organism evidence="1 2">
    <name type="scientific">Hymenoscyphus albidus</name>
    <dbReference type="NCBI Taxonomy" id="595503"/>
    <lineage>
        <taxon>Eukaryota</taxon>
        <taxon>Fungi</taxon>
        <taxon>Dikarya</taxon>
        <taxon>Ascomycota</taxon>
        <taxon>Pezizomycotina</taxon>
        <taxon>Leotiomycetes</taxon>
        <taxon>Helotiales</taxon>
        <taxon>Helotiaceae</taxon>
        <taxon>Hymenoscyphus</taxon>
    </lineage>
</organism>
<comment type="caution">
    <text evidence="1">The sequence shown here is derived from an EMBL/GenBank/DDBJ whole genome shotgun (WGS) entry which is preliminary data.</text>
</comment>
<evidence type="ECO:0000313" key="2">
    <source>
        <dbReference type="Proteomes" id="UP000701801"/>
    </source>
</evidence>
<sequence length="103" mass="12462">MSPPAEDIKKAPLMWEMLKSMPPEERTSSINRRFRTFDVLYLRYPEISQEGAEYIDQKRKERKKEVEMAWGEYDVRESDNVTWSVEAVQEMYPLRERENKILM</sequence>
<dbReference type="AlphaFoldDB" id="A0A9N9QB17"/>
<dbReference type="EMBL" id="CAJVRM010000413">
    <property type="protein sequence ID" value="CAG8980746.1"/>
    <property type="molecule type" value="Genomic_DNA"/>
</dbReference>
<keyword evidence="2" id="KW-1185">Reference proteome</keyword>
<name>A0A9N9QB17_9HELO</name>
<gene>
    <name evidence="1" type="ORF">HYALB_00013696</name>
</gene>
<protein>
    <submittedName>
        <fullName evidence="1">Uncharacterized protein</fullName>
    </submittedName>
</protein>
<proteinExistence type="predicted"/>
<accession>A0A9N9QB17</accession>